<dbReference type="Proteomes" id="UP001353858">
    <property type="component" value="Unassembled WGS sequence"/>
</dbReference>
<evidence type="ECO:0000313" key="1">
    <source>
        <dbReference type="EMBL" id="KAK4871627.1"/>
    </source>
</evidence>
<comment type="caution">
    <text evidence="1">The sequence shown here is derived from an EMBL/GenBank/DDBJ whole genome shotgun (WGS) entry which is preliminary data.</text>
</comment>
<reference evidence="2" key="1">
    <citation type="submission" date="2023-01" db="EMBL/GenBank/DDBJ databases">
        <title>Key to firefly adult light organ development and bioluminescence: homeobox transcription factors regulate luciferase expression and transportation to peroxisome.</title>
        <authorList>
            <person name="Fu X."/>
        </authorList>
    </citation>
    <scope>NUCLEOTIDE SEQUENCE [LARGE SCALE GENOMIC DNA]</scope>
</reference>
<proteinExistence type="predicted"/>
<dbReference type="AlphaFoldDB" id="A0AAN7PNE6"/>
<accession>A0AAN7PNE6</accession>
<gene>
    <name evidence="1" type="ORF">RN001_015751</name>
</gene>
<sequence length="331" mass="38455">MNTNSVPFEDNPFEAEVLLCNTCNRIVRVIPAVSPGVLYSRRYSLYALCQSILSYNDYFICYLCCQTLKKNWLRCKGVSKVYYCFICKNKHTLAICSLKNVSKTLSRLFDIPVYNTKYICYECTVVVASANCMYKLLSKNMHYCLKKFIGCQYIASYICQPIILPSIVARPSRTVFSYDIVRNIDLAGIEYRMRNTNICIEGREILSSRKDISNSIMELDSQQKVLKYIAETTRYVSSNLRKRSEDYEILDTDSEYNCVTDVVAITETVEAVHLEDAYINPNAEEIPVDWLLFDMETEKDEKYVAEYEAEEVDEFYEGPSCSYRTRCKYKK</sequence>
<name>A0AAN7PNE6_9COLE</name>
<protein>
    <submittedName>
        <fullName evidence="1">Uncharacterized protein</fullName>
    </submittedName>
</protein>
<organism evidence="1 2">
    <name type="scientific">Aquatica leii</name>
    <dbReference type="NCBI Taxonomy" id="1421715"/>
    <lineage>
        <taxon>Eukaryota</taxon>
        <taxon>Metazoa</taxon>
        <taxon>Ecdysozoa</taxon>
        <taxon>Arthropoda</taxon>
        <taxon>Hexapoda</taxon>
        <taxon>Insecta</taxon>
        <taxon>Pterygota</taxon>
        <taxon>Neoptera</taxon>
        <taxon>Endopterygota</taxon>
        <taxon>Coleoptera</taxon>
        <taxon>Polyphaga</taxon>
        <taxon>Elateriformia</taxon>
        <taxon>Elateroidea</taxon>
        <taxon>Lampyridae</taxon>
        <taxon>Luciolinae</taxon>
        <taxon>Aquatica</taxon>
    </lineage>
</organism>
<keyword evidence="2" id="KW-1185">Reference proteome</keyword>
<evidence type="ECO:0000313" key="2">
    <source>
        <dbReference type="Proteomes" id="UP001353858"/>
    </source>
</evidence>
<dbReference type="EMBL" id="JARPUR010000008">
    <property type="protein sequence ID" value="KAK4871627.1"/>
    <property type="molecule type" value="Genomic_DNA"/>
</dbReference>